<organism evidence="2 3">
    <name type="scientific">Sinomonas cellulolyticus</name>
    <dbReference type="NCBI Taxonomy" id="2801916"/>
    <lineage>
        <taxon>Bacteria</taxon>
        <taxon>Bacillati</taxon>
        <taxon>Actinomycetota</taxon>
        <taxon>Actinomycetes</taxon>
        <taxon>Micrococcales</taxon>
        <taxon>Micrococcaceae</taxon>
        <taxon>Sinomonas</taxon>
    </lineage>
</organism>
<dbReference type="EMBL" id="JAERRC010000024">
    <property type="protein sequence ID" value="MBL0705846.1"/>
    <property type="molecule type" value="Genomic_DNA"/>
</dbReference>
<keyword evidence="3" id="KW-1185">Reference proteome</keyword>
<dbReference type="InterPro" id="IPR036291">
    <property type="entry name" value="NAD(P)-bd_dom_sf"/>
</dbReference>
<dbReference type="RefSeq" id="WP_189692396.1">
    <property type="nucleotide sequence ID" value="NZ_BNCM01000002.1"/>
</dbReference>
<sequence>MRAVVVKEYGEPPLLTEFPDPQGEWATVIAASANPADILVAAGRMAPRRPEPPLVLGLDGVARLGDGTVVQFSGPPTPYGAYAERIPLERTETHPLPAGLDPSLAAALGVSGTAAWGGLTVTGSIEAGESVLVLGANGQVGRVAVQAARLLGAARVVGVVSSDAQSSGVMELGADAVVSTSDLATLADRLREAAPNGCNLVIDALWGPVIATVIPSLAFGARVVQIGNSAGADATISAPAFRSRSVSFLPHASLRMTPAQRGAVLGQLLDAAAAGRIVVEREDIPLADLPARWADLVGGRVKDKLVVVP</sequence>
<evidence type="ECO:0000259" key="1">
    <source>
        <dbReference type="SMART" id="SM00829"/>
    </source>
</evidence>
<comment type="caution">
    <text evidence="2">The sequence shown here is derived from an EMBL/GenBank/DDBJ whole genome shotgun (WGS) entry which is preliminary data.</text>
</comment>
<dbReference type="Gene3D" id="3.90.180.10">
    <property type="entry name" value="Medium-chain alcohol dehydrogenases, catalytic domain"/>
    <property type="match status" value="1"/>
</dbReference>
<evidence type="ECO:0000313" key="2">
    <source>
        <dbReference type="EMBL" id="MBL0705846.1"/>
    </source>
</evidence>
<dbReference type="SUPFAM" id="SSF50129">
    <property type="entry name" value="GroES-like"/>
    <property type="match status" value="1"/>
</dbReference>
<reference evidence="2 3" key="1">
    <citation type="submission" date="2021-01" db="EMBL/GenBank/DDBJ databases">
        <title>Genome public.</title>
        <authorList>
            <person name="Liu C."/>
            <person name="Sun Q."/>
        </authorList>
    </citation>
    <scope>NUCLEOTIDE SEQUENCE [LARGE SCALE GENOMIC DNA]</scope>
    <source>
        <strain evidence="2 3">JC656</strain>
    </source>
</reference>
<dbReference type="InterPro" id="IPR051397">
    <property type="entry name" value="Zn-ADH-like_protein"/>
</dbReference>
<dbReference type="Gene3D" id="3.40.50.720">
    <property type="entry name" value="NAD(P)-binding Rossmann-like Domain"/>
    <property type="match status" value="1"/>
</dbReference>
<accession>A0ABS1K2F2</accession>
<dbReference type="InterPro" id="IPR013149">
    <property type="entry name" value="ADH-like_C"/>
</dbReference>
<protein>
    <submittedName>
        <fullName evidence="2">Zinc-binding alcohol dehydrogenase family protein</fullName>
    </submittedName>
</protein>
<gene>
    <name evidence="2" type="ORF">JJE72_10040</name>
</gene>
<dbReference type="Pfam" id="PF00107">
    <property type="entry name" value="ADH_zinc_N"/>
    <property type="match status" value="1"/>
</dbReference>
<dbReference type="PANTHER" id="PTHR43677">
    <property type="entry name" value="SHORT-CHAIN DEHYDROGENASE/REDUCTASE"/>
    <property type="match status" value="1"/>
</dbReference>
<evidence type="ECO:0000313" key="3">
    <source>
        <dbReference type="Proteomes" id="UP000639051"/>
    </source>
</evidence>
<dbReference type="SMART" id="SM00829">
    <property type="entry name" value="PKS_ER"/>
    <property type="match status" value="1"/>
</dbReference>
<name>A0ABS1K2F2_9MICC</name>
<dbReference type="InterPro" id="IPR020843">
    <property type="entry name" value="ER"/>
</dbReference>
<dbReference type="InterPro" id="IPR011032">
    <property type="entry name" value="GroES-like_sf"/>
</dbReference>
<dbReference type="Proteomes" id="UP000639051">
    <property type="component" value="Unassembled WGS sequence"/>
</dbReference>
<proteinExistence type="predicted"/>
<dbReference type="PANTHER" id="PTHR43677:SF11">
    <property type="entry name" value="ZINC-CONTAINING ALCOHOL DEHYDROGENASE"/>
    <property type="match status" value="1"/>
</dbReference>
<dbReference type="SUPFAM" id="SSF51735">
    <property type="entry name" value="NAD(P)-binding Rossmann-fold domains"/>
    <property type="match status" value="1"/>
</dbReference>
<feature type="domain" description="Enoyl reductase (ER)" evidence="1">
    <location>
        <begin position="10"/>
        <end position="307"/>
    </location>
</feature>